<dbReference type="PANTHER" id="PTHR11712">
    <property type="entry name" value="POLYKETIDE SYNTHASE-RELATED"/>
    <property type="match status" value="1"/>
</dbReference>
<dbReference type="PIRSF" id="PIRSF000447">
    <property type="entry name" value="KAS_II"/>
    <property type="match status" value="1"/>
</dbReference>
<proteinExistence type="inferred from homology"/>
<dbReference type="InterPro" id="IPR017568">
    <property type="entry name" value="3-oxoacyl-ACP_synth-2"/>
</dbReference>
<feature type="domain" description="Ketosynthase family 3 (KS3)" evidence="16">
    <location>
        <begin position="3"/>
        <end position="410"/>
    </location>
</feature>
<dbReference type="InterPro" id="IPR014030">
    <property type="entry name" value="Ketoacyl_synth_N"/>
</dbReference>
<dbReference type="InterPro" id="IPR016039">
    <property type="entry name" value="Thiolase-like"/>
</dbReference>
<dbReference type="SUPFAM" id="SSF53901">
    <property type="entry name" value="Thiolase-like"/>
    <property type="match status" value="2"/>
</dbReference>
<accession>A0ABV1ESP2</accession>
<evidence type="ECO:0000313" key="18">
    <source>
        <dbReference type="Proteomes" id="UP001440599"/>
    </source>
</evidence>
<comment type="function">
    <text evidence="11 14">Involved in the type II fatty acid elongation cycle. Catalyzes the elongation of a wide range of acyl-ACP by the addition of two carbons from malonyl-ACP to an acyl acceptor. Can efficiently catalyze the conversion of palmitoleoyl-ACP (cis-hexadec-9-enoyl-ACP) to cis-vaccenoyl-ACP (cis-octadec-11-enoyl-ACP), an essential step in the thermal regulation of fatty acid composition.</text>
</comment>
<dbReference type="PROSITE" id="PS52004">
    <property type="entry name" value="KS3_2"/>
    <property type="match status" value="1"/>
</dbReference>
<keyword evidence="9 14" id="KW-0275">Fatty acid biosynthesis</keyword>
<dbReference type="EC" id="2.3.1.179" evidence="3 14"/>
<evidence type="ECO:0000256" key="6">
    <source>
        <dbReference type="ARBA" id="ARBA00022679"/>
    </source>
</evidence>
<organism evidence="17 18">
    <name type="scientific">Flavonifractor hominis</name>
    <dbReference type="NCBI Taxonomy" id="3133178"/>
    <lineage>
        <taxon>Bacteria</taxon>
        <taxon>Bacillati</taxon>
        <taxon>Bacillota</taxon>
        <taxon>Clostridia</taxon>
        <taxon>Eubacteriales</taxon>
        <taxon>Oscillospiraceae</taxon>
        <taxon>Flavonifractor</taxon>
    </lineage>
</organism>
<dbReference type="Pfam" id="PF00109">
    <property type="entry name" value="ketoacyl-synt"/>
    <property type="match status" value="1"/>
</dbReference>
<dbReference type="Gene3D" id="3.40.47.10">
    <property type="match status" value="1"/>
</dbReference>
<dbReference type="Pfam" id="PF02801">
    <property type="entry name" value="Ketoacyl-synt_C"/>
    <property type="match status" value="1"/>
</dbReference>
<comment type="catalytic activity">
    <reaction evidence="12 14">
        <text>(9Z)-hexadecenoyl-[ACP] + malonyl-[ACP] + H(+) = 3-oxo-(11Z)-octadecenoyl-[ACP] + holo-[ACP] + CO2</text>
        <dbReference type="Rhea" id="RHEA:55040"/>
        <dbReference type="Rhea" id="RHEA-COMP:9623"/>
        <dbReference type="Rhea" id="RHEA-COMP:9685"/>
        <dbReference type="Rhea" id="RHEA-COMP:10800"/>
        <dbReference type="Rhea" id="RHEA-COMP:14074"/>
        <dbReference type="ChEBI" id="CHEBI:15378"/>
        <dbReference type="ChEBI" id="CHEBI:16526"/>
        <dbReference type="ChEBI" id="CHEBI:64479"/>
        <dbReference type="ChEBI" id="CHEBI:78449"/>
        <dbReference type="ChEBI" id="CHEBI:83989"/>
        <dbReference type="ChEBI" id="CHEBI:138538"/>
        <dbReference type="EC" id="2.3.1.179"/>
    </reaction>
</comment>
<dbReference type="EMBL" id="JBBMFT010000003">
    <property type="protein sequence ID" value="MEQ2456263.1"/>
    <property type="molecule type" value="Genomic_DNA"/>
</dbReference>
<comment type="caution">
    <text evidence="17">The sequence shown here is derived from an EMBL/GenBank/DDBJ whole genome shotgun (WGS) entry which is preliminary data.</text>
</comment>
<evidence type="ECO:0000256" key="10">
    <source>
        <dbReference type="ARBA" id="ARBA00023315"/>
    </source>
</evidence>
<evidence type="ECO:0000256" key="7">
    <source>
        <dbReference type="ARBA" id="ARBA00022832"/>
    </source>
</evidence>
<evidence type="ECO:0000256" key="15">
    <source>
        <dbReference type="RuleBase" id="RU003694"/>
    </source>
</evidence>
<gene>
    <name evidence="17" type="primary">fabF</name>
    <name evidence="17" type="ORF">WMO45_06985</name>
</gene>
<evidence type="ECO:0000256" key="14">
    <source>
        <dbReference type="PIRNR" id="PIRNR000447"/>
    </source>
</evidence>
<dbReference type="NCBIfam" id="NF005589">
    <property type="entry name" value="PRK07314.1"/>
    <property type="match status" value="1"/>
</dbReference>
<evidence type="ECO:0000256" key="1">
    <source>
        <dbReference type="ARBA" id="ARBA00005194"/>
    </source>
</evidence>
<dbReference type="GO" id="GO:0004315">
    <property type="term" value="F:3-oxoacyl-[acyl-carrier-protein] synthase activity"/>
    <property type="evidence" value="ECO:0007669"/>
    <property type="project" value="UniProtKB-EC"/>
</dbReference>
<dbReference type="CDD" id="cd00834">
    <property type="entry name" value="KAS_I_II"/>
    <property type="match status" value="1"/>
</dbReference>
<keyword evidence="10 14" id="KW-0012">Acyltransferase</keyword>
<dbReference type="PANTHER" id="PTHR11712:SF336">
    <property type="entry name" value="3-OXOACYL-[ACYL-CARRIER-PROTEIN] SYNTHASE, MITOCHONDRIAL"/>
    <property type="match status" value="1"/>
</dbReference>
<evidence type="ECO:0000256" key="2">
    <source>
        <dbReference type="ARBA" id="ARBA00008467"/>
    </source>
</evidence>
<reference evidence="17 18" key="1">
    <citation type="submission" date="2024-03" db="EMBL/GenBank/DDBJ databases">
        <title>Human intestinal bacterial collection.</title>
        <authorList>
            <person name="Pauvert C."/>
            <person name="Hitch T.C.A."/>
            <person name="Clavel T."/>
        </authorList>
    </citation>
    <scope>NUCLEOTIDE SEQUENCE [LARGE SCALE GENOMIC DNA]</scope>
    <source>
        <strain evidence="17 18">CLA-AP-H34</strain>
    </source>
</reference>
<dbReference type="Proteomes" id="UP001440599">
    <property type="component" value="Unassembled WGS sequence"/>
</dbReference>
<keyword evidence="8" id="KW-0443">Lipid metabolism</keyword>
<comment type="pathway">
    <text evidence="1 14">Lipid metabolism; fatty acid biosynthesis.</text>
</comment>
<dbReference type="NCBIfam" id="TIGR03150">
    <property type="entry name" value="fabF"/>
    <property type="match status" value="1"/>
</dbReference>
<evidence type="ECO:0000313" key="17">
    <source>
        <dbReference type="EMBL" id="MEQ2456263.1"/>
    </source>
</evidence>
<evidence type="ECO:0000256" key="5">
    <source>
        <dbReference type="ARBA" id="ARBA00022516"/>
    </source>
</evidence>
<keyword evidence="6 14" id="KW-0808">Transferase</keyword>
<name>A0ABV1ESP2_9FIRM</name>
<dbReference type="InterPro" id="IPR000794">
    <property type="entry name" value="Beta-ketoacyl_synthase"/>
</dbReference>
<evidence type="ECO:0000256" key="13">
    <source>
        <dbReference type="ARBA" id="ARBA00047659"/>
    </source>
</evidence>
<evidence type="ECO:0000259" key="16">
    <source>
        <dbReference type="PROSITE" id="PS52004"/>
    </source>
</evidence>
<evidence type="ECO:0000256" key="11">
    <source>
        <dbReference type="ARBA" id="ARBA00024006"/>
    </source>
</evidence>
<evidence type="ECO:0000256" key="3">
    <source>
        <dbReference type="ARBA" id="ARBA00012356"/>
    </source>
</evidence>
<keyword evidence="5 14" id="KW-0444">Lipid biosynthesis</keyword>
<dbReference type="RefSeq" id="WP_349139850.1">
    <property type="nucleotide sequence ID" value="NZ_JBBMFT010000003.1"/>
</dbReference>
<evidence type="ECO:0000256" key="9">
    <source>
        <dbReference type="ARBA" id="ARBA00023160"/>
    </source>
</evidence>
<evidence type="ECO:0000256" key="8">
    <source>
        <dbReference type="ARBA" id="ARBA00023098"/>
    </source>
</evidence>
<protein>
    <recommendedName>
        <fullName evidence="4 14">3-oxoacyl-[acyl-carrier-protein] synthase 2</fullName>
        <ecNumber evidence="3 14">2.3.1.179</ecNumber>
    </recommendedName>
</protein>
<comment type="similarity">
    <text evidence="2 14 15">Belongs to the thiolase-like superfamily. Beta-ketoacyl-ACP synthases family.</text>
</comment>
<evidence type="ECO:0000256" key="4">
    <source>
        <dbReference type="ARBA" id="ARBA00014657"/>
    </source>
</evidence>
<dbReference type="SMART" id="SM00825">
    <property type="entry name" value="PKS_KS"/>
    <property type="match status" value="1"/>
</dbReference>
<dbReference type="InterPro" id="IPR020841">
    <property type="entry name" value="PKS_Beta-ketoAc_synthase_dom"/>
</dbReference>
<dbReference type="InterPro" id="IPR014031">
    <property type="entry name" value="Ketoacyl_synth_C"/>
</dbReference>
<sequence length="413" mass="43139">MEKRRVVITGMGSVNPLGHNVAETWQAVKNGVCGIAPITQYDSSKQKVHLAAEVKDWDPTSVLDKKEVRHMARYSQLAMASAKEAVADSGLDLEAIDRTRCGVIVSSGVGGIGITESEQMRCSEKGFDRASPFYIPSTIANMGAGLIAIAFGFQGMCTCPVTACAGGSNAVGDAFRHIRDGYAEVMLCGGAEAAVTPLSIGGFTSMRALHVGDDPNRASIPFDAERSGFVMGEGAGILVLEEYEHAKARGAKVYAEVVGYGATCDAYHMTAPAPNGEGGARAMAQALADGGVAPEQVGYINAHGTSTPLNDSGETAAIKTVFGEHAYKLAVSSTKSMTGHMLGAAGAVEAIFSALTLHDGYLPATIHYQVPDPACDLDYVPNEGRAVQVEYVLSNSLGFGGHNACVLLKKWEG</sequence>
<keyword evidence="7" id="KW-0276">Fatty acid metabolism</keyword>
<comment type="catalytic activity">
    <reaction evidence="13 14">
        <text>a fatty acyl-[ACP] + malonyl-[ACP] + H(+) = a 3-oxoacyl-[ACP] + holo-[ACP] + CO2</text>
        <dbReference type="Rhea" id="RHEA:22836"/>
        <dbReference type="Rhea" id="RHEA-COMP:9623"/>
        <dbReference type="Rhea" id="RHEA-COMP:9685"/>
        <dbReference type="Rhea" id="RHEA-COMP:9916"/>
        <dbReference type="Rhea" id="RHEA-COMP:14125"/>
        <dbReference type="ChEBI" id="CHEBI:15378"/>
        <dbReference type="ChEBI" id="CHEBI:16526"/>
        <dbReference type="ChEBI" id="CHEBI:64479"/>
        <dbReference type="ChEBI" id="CHEBI:78449"/>
        <dbReference type="ChEBI" id="CHEBI:78776"/>
        <dbReference type="ChEBI" id="CHEBI:138651"/>
    </reaction>
</comment>
<keyword evidence="18" id="KW-1185">Reference proteome</keyword>
<evidence type="ECO:0000256" key="12">
    <source>
        <dbReference type="ARBA" id="ARBA00047318"/>
    </source>
</evidence>